<keyword evidence="5 11" id="KW-0418">Kinase</keyword>
<dbReference type="EMBL" id="LXPE01000204">
    <property type="protein sequence ID" value="OBA25183.1"/>
    <property type="molecule type" value="Genomic_DNA"/>
</dbReference>
<sequence>MYTNNYIHDKQQKNDSLLSDNNTDGSQTSSLMAINSSLDESVTETNNSLTKALSSISLNSSSNSHNSSSSSVKHTGRLSNMRMRRDRSNLNNGSFNQMFSQPHNPYFNQSNRATSPIPRAKSNSSIELDVTVPLSLVDAVVGTGEEEENAETSEKCYELIKFISTIHDKSETKLNGYWDINPRFYNTDYYNNEIVNKGLDELNAKFILENRIRIDLSRISYLLKIDKHKALKDWHKLLLIDNLPFQFENQICDRERLASLKIGSGACGDVLKLQILDSLKDEHNESLCDWPPIGTSVAVKRFLPRALNQNVRSFYEKVIIEYETAKLVHFASKANGLSKHFVEVYGLFVDDVNNNNNTNNSLSPCGSNGSMPPQRTHVPQRLNYTPYTPHEELKIYELSLAKFPQFSMITEYLSVDLITILPELNEHKKQCIFKQLCVALYHLHYNLNLIHRDIKLDNILLTQDGVIKLIDFGNSNLLSTSSDLVKGILGSDAYLAPEVLISPHSYNGKSVDVWAVAIVFIGMWLNKFPWRIGHIDDIGFALFAQQPNSSSISISNYNSQDDNYNTWLGDDYGMSTVENTNSNGNFSYTHHVNNSFDDDYGNWLGDDYGQNNSNVKVIDPRNNLEGDPFGLTIIDDAIKGKNFLLKQLPVSMRTIIDRMLLLDPLERYNMREVINMEEFKLVECCLGY</sequence>
<dbReference type="PANTHER" id="PTHR24343:SF558">
    <property type="entry name" value="PROTEIN KINASE DOMAIN-CONTAINING PROTEIN"/>
    <property type="match status" value="1"/>
</dbReference>
<evidence type="ECO:0000256" key="4">
    <source>
        <dbReference type="ARBA" id="ARBA00022741"/>
    </source>
</evidence>
<protein>
    <recommendedName>
        <fullName evidence="1">non-specific serine/threonine protein kinase</fullName>
        <ecNumber evidence="1">2.7.11.1</ecNumber>
    </recommendedName>
</protein>
<evidence type="ECO:0000256" key="5">
    <source>
        <dbReference type="ARBA" id="ARBA00022777"/>
    </source>
</evidence>
<evidence type="ECO:0000256" key="1">
    <source>
        <dbReference type="ARBA" id="ARBA00012513"/>
    </source>
</evidence>
<gene>
    <name evidence="11" type="ORF">HANVADRAFT_54072</name>
</gene>
<keyword evidence="2" id="KW-0723">Serine/threonine-protein kinase</keyword>
<evidence type="ECO:0000256" key="3">
    <source>
        <dbReference type="ARBA" id="ARBA00022679"/>
    </source>
</evidence>
<dbReference type="InterPro" id="IPR011009">
    <property type="entry name" value="Kinase-like_dom_sf"/>
</dbReference>
<dbReference type="Gene3D" id="1.10.510.10">
    <property type="entry name" value="Transferase(Phosphotransferase) domain 1"/>
    <property type="match status" value="1"/>
</dbReference>
<dbReference type="OrthoDB" id="4062651at2759"/>
<evidence type="ECO:0000256" key="7">
    <source>
        <dbReference type="ARBA" id="ARBA00047899"/>
    </source>
</evidence>
<keyword evidence="3" id="KW-0808">Transferase</keyword>
<comment type="catalytic activity">
    <reaction evidence="7">
        <text>L-threonyl-[protein] + ATP = O-phospho-L-threonyl-[protein] + ADP + H(+)</text>
        <dbReference type="Rhea" id="RHEA:46608"/>
        <dbReference type="Rhea" id="RHEA-COMP:11060"/>
        <dbReference type="Rhea" id="RHEA-COMP:11605"/>
        <dbReference type="ChEBI" id="CHEBI:15378"/>
        <dbReference type="ChEBI" id="CHEBI:30013"/>
        <dbReference type="ChEBI" id="CHEBI:30616"/>
        <dbReference type="ChEBI" id="CHEBI:61977"/>
        <dbReference type="ChEBI" id="CHEBI:456216"/>
        <dbReference type="EC" id="2.7.11.1"/>
    </reaction>
</comment>
<feature type="compositionally biased region" description="Polar residues" evidence="9">
    <location>
        <begin position="14"/>
        <end position="29"/>
    </location>
</feature>
<keyword evidence="6" id="KW-0067">ATP-binding</keyword>
<dbReference type="AlphaFoldDB" id="A0A1B7T8Z4"/>
<dbReference type="InterPro" id="IPR008271">
    <property type="entry name" value="Ser/Thr_kinase_AS"/>
</dbReference>
<feature type="region of interest" description="Disordered" evidence="9">
    <location>
        <begin position="1"/>
        <end position="29"/>
    </location>
</feature>
<proteinExistence type="predicted"/>
<dbReference type="GO" id="GO:0005829">
    <property type="term" value="C:cytosol"/>
    <property type="evidence" value="ECO:0007669"/>
    <property type="project" value="TreeGrafter"/>
</dbReference>
<dbReference type="Proteomes" id="UP000092321">
    <property type="component" value="Unassembled WGS sequence"/>
</dbReference>
<evidence type="ECO:0000256" key="8">
    <source>
        <dbReference type="ARBA" id="ARBA00048679"/>
    </source>
</evidence>
<dbReference type="SUPFAM" id="SSF56112">
    <property type="entry name" value="Protein kinase-like (PK-like)"/>
    <property type="match status" value="1"/>
</dbReference>
<feature type="region of interest" description="Disordered" evidence="9">
    <location>
        <begin position="56"/>
        <end position="83"/>
    </location>
</feature>
<dbReference type="PROSITE" id="PS00108">
    <property type="entry name" value="PROTEIN_KINASE_ST"/>
    <property type="match status" value="1"/>
</dbReference>
<feature type="compositionally biased region" description="Low complexity" evidence="9">
    <location>
        <begin position="56"/>
        <end position="71"/>
    </location>
</feature>
<evidence type="ECO:0000313" key="11">
    <source>
        <dbReference type="EMBL" id="OBA25183.1"/>
    </source>
</evidence>
<dbReference type="GO" id="GO:0005524">
    <property type="term" value="F:ATP binding"/>
    <property type="evidence" value="ECO:0007669"/>
    <property type="project" value="UniProtKB-KW"/>
</dbReference>
<keyword evidence="4" id="KW-0547">Nucleotide-binding</keyword>
<dbReference type="InterPro" id="IPR000719">
    <property type="entry name" value="Prot_kinase_dom"/>
</dbReference>
<dbReference type="SMART" id="SM00220">
    <property type="entry name" value="S_TKc"/>
    <property type="match status" value="1"/>
</dbReference>
<accession>A0A1B7T8Z4</accession>
<feature type="domain" description="Protein kinase" evidence="10">
    <location>
        <begin position="256"/>
        <end position="679"/>
    </location>
</feature>
<dbReference type="EC" id="2.7.11.1" evidence="1"/>
<reference evidence="12" key="1">
    <citation type="journal article" date="2016" name="Proc. Natl. Acad. Sci. U.S.A.">
        <title>Comparative genomics of biotechnologically important yeasts.</title>
        <authorList>
            <person name="Riley R."/>
            <person name="Haridas S."/>
            <person name="Wolfe K.H."/>
            <person name="Lopes M.R."/>
            <person name="Hittinger C.T."/>
            <person name="Goeker M."/>
            <person name="Salamov A.A."/>
            <person name="Wisecaver J.H."/>
            <person name="Long T.M."/>
            <person name="Calvey C.H."/>
            <person name="Aerts A.L."/>
            <person name="Barry K.W."/>
            <person name="Choi C."/>
            <person name="Clum A."/>
            <person name="Coughlan A.Y."/>
            <person name="Deshpande S."/>
            <person name="Douglass A.P."/>
            <person name="Hanson S.J."/>
            <person name="Klenk H.-P."/>
            <person name="LaButti K.M."/>
            <person name="Lapidus A."/>
            <person name="Lindquist E.A."/>
            <person name="Lipzen A.M."/>
            <person name="Meier-Kolthoff J.P."/>
            <person name="Ohm R.A."/>
            <person name="Otillar R.P."/>
            <person name="Pangilinan J.L."/>
            <person name="Peng Y."/>
            <person name="Rokas A."/>
            <person name="Rosa C.A."/>
            <person name="Scheuner C."/>
            <person name="Sibirny A.A."/>
            <person name="Slot J.C."/>
            <person name="Stielow J.B."/>
            <person name="Sun H."/>
            <person name="Kurtzman C.P."/>
            <person name="Blackwell M."/>
            <person name="Grigoriev I.V."/>
            <person name="Jeffries T.W."/>
        </authorList>
    </citation>
    <scope>NUCLEOTIDE SEQUENCE [LARGE SCALE GENOMIC DNA]</scope>
    <source>
        <strain evidence="12">NRRL Y-1626</strain>
    </source>
</reference>
<comment type="catalytic activity">
    <reaction evidence="8">
        <text>L-seryl-[protein] + ATP = O-phospho-L-seryl-[protein] + ADP + H(+)</text>
        <dbReference type="Rhea" id="RHEA:17989"/>
        <dbReference type="Rhea" id="RHEA-COMP:9863"/>
        <dbReference type="Rhea" id="RHEA-COMP:11604"/>
        <dbReference type="ChEBI" id="CHEBI:15378"/>
        <dbReference type="ChEBI" id="CHEBI:29999"/>
        <dbReference type="ChEBI" id="CHEBI:30616"/>
        <dbReference type="ChEBI" id="CHEBI:83421"/>
        <dbReference type="ChEBI" id="CHEBI:456216"/>
        <dbReference type="EC" id="2.7.11.1"/>
    </reaction>
</comment>
<evidence type="ECO:0000256" key="6">
    <source>
        <dbReference type="ARBA" id="ARBA00022840"/>
    </source>
</evidence>
<comment type="caution">
    <text evidence="11">The sequence shown here is derived from an EMBL/GenBank/DDBJ whole genome shotgun (WGS) entry which is preliminary data.</text>
</comment>
<dbReference type="PANTHER" id="PTHR24343">
    <property type="entry name" value="SERINE/THREONINE KINASE"/>
    <property type="match status" value="1"/>
</dbReference>
<evidence type="ECO:0000259" key="10">
    <source>
        <dbReference type="PROSITE" id="PS50011"/>
    </source>
</evidence>
<keyword evidence="12" id="KW-1185">Reference proteome</keyword>
<dbReference type="GO" id="GO:0004674">
    <property type="term" value="F:protein serine/threonine kinase activity"/>
    <property type="evidence" value="ECO:0007669"/>
    <property type="project" value="UniProtKB-KW"/>
</dbReference>
<organism evidence="11 12">
    <name type="scientific">Hanseniaspora valbyensis NRRL Y-1626</name>
    <dbReference type="NCBI Taxonomy" id="766949"/>
    <lineage>
        <taxon>Eukaryota</taxon>
        <taxon>Fungi</taxon>
        <taxon>Dikarya</taxon>
        <taxon>Ascomycota</taxon>
        <taxon>Saccharomycotina</taxon>
        <taxon>Saccharomycetes</taxon>
        <taxon>Saccharomycodales</taxon>
        <taxon>Saccharomycodaceae</taxon>
        <taxon>Hanseniaspora</taxon>
    </lineage>
</organism>
<dbReference type="Pfam" id="PF00069">
    <property type="entry name" value="Pkinase"/>
    <property type="match status" value="1"/>
</dbReference>
<evidence type="ECO:0000313" key="12">
    <source>
        <dbReference type="Proteomes" id="UP000092321"/>
    </source>
</evidence>
<dbReference type="PROSITE" id="PS50011">
    <property type="entry name" value="PROTEIN_KINASE_DOM"/>
    <property type="match status" value="1"/>
</dbReference>
<evidence type="ECO:0000256" key="9">
    <source>
        <dbReference type="SAM" id="MobiDB-lite"/>
    </source>
</evidence>
<evidence type="ECO:0000256" key="2">
    <source>
        <dbReference type="ARBA" id="ARBA00022527"/>
    </source>
</evidence>
<name>A0A1B7T8Z4_9ASCO</name>